<evidence type="ECO:0000313" key="4">
    <source>
        <dbReference type="Proteomes" id="UP001595632"/>
    </source>
</evidence>
<dbReference type="EMBL" id="JBHRTB010000010">
    <property type="protein sequence ID" value="MFC3142016.1"/>
    <property type="molecule type" value="Genomic_DNA"/>
</dbReference>
<dbReference type="InterPro" id="IPR019088">
    <property type="entry name" value="CHP02186-rel_TM"/>
</dbReference>
<organism evidence="3 4">
    <name type="scientific">Psychromarinibacter halotolerans</name>
    <dbReference type="NCBI Taxonomy" id="1775175"/>
    <lineage>
        <taxon>Bacteria</taxon>
        <taxon>Pseudomonadati</taxon>
        <taxon>Pseudomonadota</taxon>
        <taxon>Alphaproteobacteria</taxon>
        <taxon>Rhodobacterales</taxon>
        <taxon>Paracoccaceae</taxon>
        <taxon>Psychromarinibacter</taxon>
    </lineage>
</organism>
<evidence type="ECO:0000313" key="3">
    <source>
        <dbReference type="EMBL" id="MFC3142016.1"/>
    </source>
</evidence>
<keyword evidence="1" id="KW-0472">Membrane</keyword>
<reference evidence="4" key="1">
    <citation type="journal article" date="2019" name="Int. J. Syst. Evol. Microbiol.">
        <title>The Global Catalogue of Microorganisms (GCM) 10K type strain sequencing project: providing services to taxonomists for standard genome sequencing and annotation.</title>
        <authorList>
            <consortium name="The Broad Institute Genomics Platform"/>
            <consortium name="The Broad Institute Genome Sequencing Center for Infectious Disease"/>
            <person name="Wu L."/>
            <person name="Ma J."/>
        </authorList>
    </citation>
    <scope>NUCLEOTIDE SEQUENCE [LARGE SCALE GENOMIC DNA]</scope>
    <source>
        <strain evidence="4">KCTC 52366</strain>
    </source>
</reference>
<proteinExistence type="predicted"/>
<dbReference type="Pfam" id="PF09608">
    <property type="entry name" value="Alph_Pro_TM"/>
    <property type="match status" value="1"/>
</dbReference>
<keyword evidence="4" id="KW-1185">Reference proteome</keyword>
<sequence length="257" mass="28037">MRVALLLLLLLVPVLTPSARADETVVAGMSQNRVSITASFEGSEILIFGAVKRFQPVPDDAPPLEVLVAVAGPSVPLTVWRKERVAGIWVNTDAVEVDRAPSFYAVATSGPFYDVLSNVEDLRHKVSLGRAIRSVGAPATVADASQFTAALMRIRERSDLYQLHEGTVEVSEETLFRTSIGLPANLHEGNYTARIFLTRGGNVLDAYETVIYVQKVGLERWLYVLAQNHALLYGLLSIALAIASGWLASAVFRYIRS</sequence>
<feature type="transmembrane region" description="Helical" evidence="1">
    <location>
        <begin position="230"/>
        <end position="255"/>
    </location>
</feature>
<keyword evidence="1" id="KW-0812">Transmembrane</keyword>
<feature type="chain" id="PRO_5045573115" evidence="2">
    <location>
        <begin position="22"/>
        <end position="257"/>
    </location>
</feature>
<accession>A0ABV7GR41</accession>
<evidence type="ECO:0000256" key="2">
    <source>
        <dbReference type="SAM" id="SignalP"/>
    </source>
</evidence>
<protein>
    <submittedName>
        <fullName evidence="3">TIGR02186 family protein</fullName>
    </submittedName>
</protein>
<evidence type="ECO:0000256" key="1">
    <source>
        <dbReference type="SAM" id="Phobius"/>
    </source>
</evidence>
<dbReference type="Proteomes" id="UP001595632">
    <property type="component" value="Unassembled WGS sequence"/>
</dbReference>
<dbReference type="RefSeq" id="WP_275631740.1">
    <property type="nucleotide sequence ID" value="NZ_JARGYD010000002.1"/>
</dbReference>
<comment type="caution">
    <text evidence="3">The sequence shown here is derived from an EMBL/GenBank/DDBJ whole genome shotgun (WGS) entry which is preliminary data.</text>
</comment>
<name>A0ABV7GR41_9RHOB</name>
<feature type="signal peptide" evidence="2">
    <location>
        <begin position="1"/>
        <end position="21"/>
    </location>
</feature>
<keyword evidence="2" id="KW-0732">Signal</keyword>
<gene>
    <name evidence="3" type="ORF">ACFOGP_04815</name>
</gene>
<keyword evidence="1" id="KW-1133">Transmembrane helix</keyword>